<dbReference type="Gramene" id="rna-gnl|WGS:JABURB|Cocit.L0949.1">
    <property type="protein sequence ID" value="cds-KAF7852404.1"/>
    <property type="gene ID" value="gene-BT93_L0949"/>
</dbReference>
<protein>
    <recommendedName>
        <fullName evidence="2">Fungal lipase-type domain-containing protein</fullName>
    </recommendedName>
</protein>
<evidence type="ECO:0000256" key="1">
    <source>
        <dbReference type="ARBA" id="ARBA00022801"/>
    </source>
</evidence>
<reference evidence="3" key="1">
    <citation type="submission" date="2020-05" db="EMBL/GenBank/DDBJ databases">
        <title>WGS assembly of Corymbia citriodora subspecies variegata.</title>
        <authorList>
            <person name="Barry K."/>
            <person name="Hundley H."/>
            <person name="Shu S."/>
            <person name="Jenkins J."/>
            <person name="Grimwood J."/>
            <person name="Baten A."/>
        </authorList>
    </citation>
    <scope>NUCLEOTIDE SEQUENCE</scope>
    <source>
        <strain evidence="3">CV2-018</strain>
    </source>
</reference>
<dbReference type="PANTHER" id="PTHR45856:SF11">
    <property type="entry name" value="FUNGAL LIPASE-LIKE DOMAIN-CONTAINING PROTEIN"/>
    <property type="match status" value="1"/>
</dbReference>
<dbReference type="EMBL" id="MU089516">
    <property type="protein sequence ID" value="KAF7852404.1"/>
    <property type="molecule type" value="Genomic_DNA"/>
</dbReference>
<sequence>MTIQTGILDAIIRTKDLYGVVNVMVTEHSMGRAMASFCGLDLVVLTFEQPRIGNVVFASYCSDHVPKTLRITTGHDVLPHLPLYYFWFPQKTYHQFPREVWLYNIGFGRLVYQVEIVCDTLGQDASCNWPLVKALWTI</sequence>
<dbReference type="InterPro" id="IPR002921">
    <property type="entry name" value="Fungal_lipase-type"/>
</dbReference>
<proteinExistence type="predicted"/>
<feature type="domain" description="Fungal lipase-type" evidence="2">
    <location>
        <begin position="3"/>
        <end position="84"/>
    </location>
</feature>
<organism evidence="3 4">
    <name type="scientific">Corymbia citriodora subsp. variegata</name>
    <dbReference type="NCBI Taxonomy" id="360336"/>
    <lineage>
        <taxon>Eukaryota</taxon>
        <taxon>Viridiplantae</taxon>
        <taxon>Streptophyta</taxon>
        <taxon>Embryophyta</taxon>
        <taxon>Tracheophyta</taxon>
        <taxon>Spermatophyta</taxon>
        <taxon>Magnoliopsida</taxon>
        <taxon>eudicotyledons</taxon>
        <taxon>Gunneridae</taxon>
        <taxon>Pentapetalae</taxon>
        <taxon>rosids</taxon>
        <taxon>malvids</taxon>
        <taxon>Myrtales</taxon>
        <taxon>Myrtaceae</taxon>
        <taxon>Myrtoideae</taxon>
        <taxon>Eucalypteae</taxon>
        <taxon>Corymbia</taxon>
    </lineage>
</organism>
<gene>
    <name evidence="3" type="ORF">BT93_L0949</name>
</gene>
<keyword evidence="1" id="KW-0378">Hydrolase</keyword>
<dbReference type="Proteomes" id="UP000806378">
    <property type="component" value="Unassembled WGS sequence"/>
</dbReference>
<dbReference type="InterPro" id="IPR051218">
    <property type="entry name" value="Sec_MonoDiacylglyc_Lipase"/>
</dbReference>
<accession>A0A8T0CZ35</accession>
<dbReference type="SUPFAM" id="SSF53474">
    <property type="entry name" value="alpha/beta-Hydrolases"/>
    <property type="match status" value="1"/>
</dbReference>
<dbReference type="PANTHER" id="PTHR45856">
    <property type="entry name" value="ALPHA/BETA-HYDROLASES SUPERFAMILY PROTEIN"/>
    <property type="match status" value="1"/>
</dbReference>
<dbReference type="InterPro" id="IPR029058">
    <property type="entry name" value="AB_hydrolase_fold"/>
</dbReference>
<keyword evidence="4" id="KW-1185">Reference proteome</keyword>
<evidence type="ECO:0000313" key="4">
    <source>
        <dbReference type="Proteomes" id="UP000806378"/>
    </source>
</evidence>
<dbReference type="GO" id="GO:0016787">
    <property type="term" value="F:hydrolase activity"/>
    <property type="evidence" value="ECO:0007669"/>
    <property type="project" value="UniProtKB-KW"/>
</dbReference>
<name>A0A8T0CZ35_CORYI</name>
<dbReference type="Pfam" id="PF01764">
    <property type="entry name" value="Lipase_3"/>
    <property type="match status" value="1"/>
</dbReference>
<comment type="caution">
    <text evidence="3">The sequence shown here is derived from an EMBL/GenBank/DDBJ whole genome shotgun (WGS) entry which is preliminary data.</text>
</comment>
<dbReference type="OrthoDB" id="426718at2759"/>
<evidence type="ECO:0000313" key="3">
    <source>
        <dbReference type="EMBL" id="KAF7852404.1"/>
    </source>
</evidence>
<dbReference type="Gene3D" id="3.40.50.1820">
    <property type="entry name" value="alpha/beta hydrolase"/>
    <property type="match status" value="1"/>
</dbReference>
<dbReference type="AlphaFoldDB" id="A0A8T0CZ35"/>
<dbReference type="CDD" id="cd00519">
    <property type="entry name" value="Lipase_3"/>
    <property type="match status" value="1"/>
</dbReference>
<dbReference type="GO" id="GO:0006629">
    <property type="term" value="P:lipid metabolic process"/>
    <property type="evidence" value="ECO:0007669"/>
    <property type="project" value="InterPro"/>
</dbReference>
<evidence type="ECO:0000259" key="2">
    <source>
        <dbReference type="Pfam" id="PF01764"/>
    </source>
</evidence>